<proteinExistence type="predicted"/>
<sequence length="304" mass="35687">MGRKKSGRDGKIVKETPTSFLDLPREIRDMIYDYYTLDVDFTNALTSGTAYTPKTYPLLYVHDIISEELQHRLYRNHSMVIPIQEPSVYATGFWNIPLRTAHCSRLMKQRSNTLILEMSQTGNSYYADAESEDDEDEPEHDDEFWRSGGIRLAEKTIHDILALKSELTAVTKVKLVFWFGYWDIWVDQWRDPLKRLMTEWSGLDIDIEFNLFEYYDHNDGIRGSNWIESWHYWAKGFARLSFVANNFNWDDDVEDVRGRVIKVEAWQDELFPSHRGREATDAFIDGGPCEAKPMFFRTSPMEGF</sequence>
<dbReference type="EMBL" id="JAADJG010000087">
    <property type="protein sequence ID" value="KAF4455589.1"/>
    <property type="molecule type" value="Genomic_DNA"/>
</dbReference>
<reference evidence="1" key="1">
    <citation type="submission" date="2020-01" db="EMBL/GenBank/DDBJ databases">
        <title>Identification and distribution of gene clusters putatively required for synthesis of sphingolipid metabolism inhibitors in phylogenetically diverse species of the filamentous fungus Fusarium.</title>
        <authorList>
            <person name="Kim H.-S."/>
            <person name="Busman M."/>
            <person name="Brown D.W."/>
            <person name="Divon H."/>
            <person name="Uhlig S."/>
            <person name="Proctor R.H."/>
        </authorList>
    </citation>
    <scope>NUCLEOTIDE SEQUENCE</scope>
    <source>
        <strain evidence="1">NRRL 53441</strain>
    </source>
</reference>
<accession>A0A8H4KTW5</accession>
<dbReference type="AlphaFoldDB" id="A0A8H4KTW5"/>
<dbReference type="OrthoDB" id="5104305at2759"/>
<protein>
    <submittedName>
        <fullName evidence="1">Uncharacterized protein</fullName>
    </submittedName>
</protein>
<dbReference type="Proteomes" id="UP000605986">
    <property type="component" value="Unassembled WGS sequence"/>
</dbReference>
<evidence type="ECO:0000313" key="1">
    <source>
        <dbReference type="EMBL" id="KAF4455589.1"/>
    </source>
</evidence>
<name>A0A8H4KTW5_9HYPO</name>
<organism evidence="1 2">
    <name type="scientific">Fusarium austroafricanum</name>
    <dbReference type="NCBI Taxonomy" id="2364996"/>
    <lineage>
        <taxon>Eukaryota</taxon>
        <taxon>Fungi</taxon>
        <taxon>Dikarya</taxon>
        <taxon>Ascomycota</taxon>
        <taxon>Pezizomycotina</taxon>
        <taxon>Sordariomycetes</taxon>
        <taxon>Hypocreomycetidae</taxon>
        <taxon>Hypocreales</taxon>
        <taxon>Nectriaceae</taxon>
        <taxon>Fusarium</taxon>
        <taxon>Fusarium concolor species complex</taxon>
    </lineage>
</organism>
<comment type="caution">
    <text evidence="1">The sequence shown here is derived from an EMBL/GenBank/DDBJ whole genome shotgun (WGS) entry which is preliminary data.</text>
</comment>
<gene>
    <name evidence="1" type="ORF">F53441_2113</name>
</gene>
<evidence type="ECO:0000313" key="2">
    <source>
        <dbReference type="Proteomes" id="UP000605986"/>
    </source>
</evidence>
<keyword evidence="2" id="KW-1185">Reference proteome</keyword>